<dbReference type="PROSITE" id="PS00107">
    <property type="entry name" value="PROTEIN_KINASE_ATP"/>
    <property type="match status" value="1"/>
</dbReference>
<keyword evidence="1" id="KW-0547">Nucleotide-binding</keyword>
<gene>
    <name evidence="4" type="ORF">SS1G_07922</name>
</gene>
<dbReference type="Proteomes" id="UP000001312">
    <property type="component" value="Unassembled WGS sequence"/>
</dbReference>
<sequence length="498" mass="56096">MADIDPKKRYLEASKGWAPVHIGKDWVGTKHLGGGVYGIATLFEYRGDNPDVSPQKIVVKQEGGKGWNLKQESRMSQKLMKFGSEHVIKIYRAYHRTMGTGTSPTMDDYIVNYNPRTHRTEYGLERYIETQLRQPHLHDIGRIYIECASQGDLHDWMVLNCDENQPSEEYVFRLWECLLRGLMVLKHGTEEWDDELVREGSMFHNPIVHLDLKGDNGNEMLMLSSPLADFGFALEIPDSDELEKNIAKKQEWIRVTRGRNTFHAPEVLEHWNFGDESDLFLEGIHGDNEPESGEEREETKMKQQATDEDTTTTEVKTPSTNKRTGFSSSKTSSPSKGKHSMPKPLQGIKRMRSASQQRKQPSPRFSPNSSQVARFGRPSEQIQPLAGTQRKTQTSSTSQGQGQGESQAPHTLSGTQAPRKKQRRYSPTSPPSPSAKVESRKYYRGADGELYSLRVSSTRGDVGDGGGDGGVGDKRDERNDGGERSAPWLGNSDFYDET</sequence>
<dbReference type="Gene3D" id="1.10.510.10">
    <property type="entry name" value="Transferase(Phosphotransferase) domain 1"/>
    <property type="match status" value="1"/>
</dbReference>
<reference evidence="5" key="1">
    <citation type="journal article" date="2011" name="PLoS Genet.">
        <title>Genomic analysis of the necrotrophic fungal pathogens Sclerotinia sclerotiorum and Botrytis cinerea.</title>
        <authorList>
            <person name="Amselem J."/>
            <person name="Cuomo C.A."/>
            <person name="van Kan J.A."/>
            <person name="Viaud M."/>
            <person name="Benito E.P."/>
            <person name="Couloux A."/>
            <person name="Coutinho P.M."/>
            <person name="de Vries R.P."/>
            <person name="Dyer P.S."/>
            <person name="Fillinger S."/>
            <person name="Fournier E."/>
            <person name="Gout L."/>
            <person name="Hahn M."/>
            <person name="Kohn L."/>
            <person name="Lapalu N."/>
            <person name="Plummer K.M."/>
            <person name="Pradier J.M."/>
            <person name="Quevillon E."/>
            <person name="Sharon A."/>
            <person name="Simon A."/>
            <person name="ten Have A."/>
            <person name="Tudzynski B."/>
            <person name="Tudzynski P."/>
            <person name="Wincker P."/>
            <person name="Andrew M."/>
            <person name="Anthouard V."/>
            <person name="Beever R.E."/>
            <person name="Beffa R."/>
            <person name="Benoit I."/>
            <person name="Bouzid O."/>
            <person name="Brault B."/>
            <person name="Chen Z."/>
            <person name="Choquer M."/>
            <person name="Collemare J."/>
            <person name="Cotton P."/>
            <person name="Danchin E.G."/>
            <person name="Da Silva C."/>
            <person name="Gautier A."/>
            <person name="Giraud C."/>
            <person name="Giraud T."/>
            <person name="Gonzalez C."/>
            <person name="Grossetete S."/>
            <person name="Guldener U."/>
            <person name="Henrissat B."/>
            <person name="Howlett B.J."/>
            <person name="Kodira C."/>
            <person name="Kretschmer M."/>
            <person name="Lappartient A."/>
            <person name="Leroch M."/>
            <person name="Levis C."/>
            <person name="Mauceli E."/>
            <person name="Neuveglise C."/>
            <person name="Oeser B."/>
            <person name="Pearson M."/>
            <person name="Poulain J."/>
            <person name="Poussereau N."/>
            <person name="Quesneville H."/>
            <person name="Rascle C."/>
            <person name="Schumacher J."/>
            <person name="Segurens B."/>
            <person name="Sexton A."/>
            <person name="Silva E."/>
            <person name="Sirven C."/>
            <person name="Soanes D.M."/>
            <person name="Talbot N.J."/>
            <person name="Templeton M."/>
            <person name="Yandava C."/>
            <person name="Yarden O."/>
            <person name="Zeng Q."/>
            <person name="Rollins J.A."/>
            <person name="Lebrun M.H."/>
            <person name="Dickman M."/>
        </authorList>
    </citation>
    <scope>NUCLEOTIDE SEQUENCE [LARGE SCALE GENOMIC DNA]</scope>
    <source>
        <strain evidence="5">ATCC 18683 / 1980 / Ss-1</strain>
    </source>
</reference>
<dbReference type="GeneID" id="5487624"/>
<dbReference type="InterPro" id="IPR017441">
    <property type="entry name" value="Protein_kinase_ATP_BS"/>
</dbReference>
<dbReference type="PROSITE" id="PS50011">
    <property type="entry name" value="PROTEIN_KINASE_DOM"/>
    <property type="match status" value="1"/>
</dbReference>
<protein>
    <recommendedName>
        <fullName evidence="3">Protein kinase domain-containing protein</fullName>
    </recommendedName>
</protein>
<dbReference type="InParanoid" id="A7ERG8"/>
<feature type="compositionally biased region" description="Polar residues" evidence="2">
    <location>
        <begin position="353"/>
        <end position="372"/>
    </location>
</feature>
<dbReference type="AlphaFoldDB" id="A7ERG8"/>
<feature type="compositionally biased region" description="Basic and acidic residues" evidence="2">
    <location>
        <begin position="437"/>
        <end position="447"/>
    </location>
</feature>
<dbReference type="SUPFAM" id="SSF56112">
    <property type="entry name" value="Protein kinase-like (PK-like)"/>
    <property type="match status" value="1"/>
</dbReference>
<feature type="compositionally biased region" description="Low complexity" evidence="2">
    <location>
        <begin position="387"/>
        <end position="407"/>
    </location>
</feature>
<dbReference type="GO" id="GO:0005524">
    <property type="term" value="F:ATP binding"/>
    <property type="evidence" value="ECO:0007669"/>
    <property type="project" value="UniProtKB-UniRule"/>
</dbReference>
<dbReference type="EMBL" id="CH476630">
    <property type="protein sequence ID" value="EDN92060.1"/>
    <property type="molecule type" value="Genomic_DNA"/>
</dbReference>
<dbReference type="RefSeq" id="XP_001591296.1">
    <property type="nucleotide sequence ID" value="XM_001591246.1"/>
</dbReference>
<keyword evidence="1" id="KW-0067">ATP-binding</keyword>
<feature type="domain" description="Protein kinase" evidence="3">
    <location>
        <begin position="26"/>
        <end position="365"/>
    </location>
</feature>
<keyword evidence="5" id="KW-1185">Reference proteome</keyword>
<evidence type="ECO:0000313" key="4">
    <source>
        <dbReference type="EMBL" id="EDN92060.1"/>
    </source>
</evidence>
<feature type="compositionally biased region" description="Basic and acidic residues" evidence="2">
    <location>
        <begin position="471"/>
        <end position="483"/>
    </location>
</feature>
<dbReference type="GO" id="GO:0004672">
    <property type="term" value="F:protein kinase activity"/>
    <property type="evidence" value="ECO:0007669"/>
    <property type="project" value="InterPro"/>
</dbReference>
<dbReference type="STRING" id="665079.A7ERG8"/>
<accession>A7ERG8</accession>
<feature type="region of interest" description="Disordered" evidence="2">
    <location>
        <begin position="280"/>
        <end position="498"/>
    </location>
</feature>
<organism evidence="4 5">
    <name type="scientific">Sclerotinia sclerotiorum (strain ATCC 18683 / 1980 / Ss-1)</name>
    <name type="common">White mold</name>
    <name type="synonym">Whetzelinia sclerotiorum</name>
    <dbReference type="NCBI Taxonomy" id="665079"/>
    <lineage>
        <taxon>Eukaryota</taxon>
        <taxon>Fungi</taxon>
        <taxon>Dikarya</taxon>
        <taxon>Ascomycota</taxon>
        <taxon>Pezizomycotina</taxon>
        <taxon>Leotiomycetes</taxon>
        <taxon>Helotiales</taxon>
        <taxon>Sclerotiniaceae</taxon>
        <taxon>Sclerotinia</taxon>
    </lineage>
</organism>
<name>A7ERG8_SCLS1</name>
<dbReference type="InterPro" id="IPR000719">
    <property type="entry name" value="Prot_kinase_dom"/>
</dbReference>
<feature type="binding site" evidence="1">
    <location>
        <position position="60"/>
    </location>
    <ligand>
        <name>ATP</name>
        <dbReference type="ChEBI" id="CHEBI:30616"/>
    </ligand>
</feature>
<feature type="compositionally biased region" description="Polar residues" evidence="2">
    <location>
        <begin position="315"/>
        <end position="326"/>
    </location>
</feature>
<evidence type="ECO:0000313" key="5">
    <source>
        <dbReference type="Proteomes" id="UP000001312"/>
    </source>
</evidence>
<proteinExistence type="predicted"/>
<dbReference type="InterPro" id="IPR011009">
    <property type="entry name" value="Kinase-like_dom_sf"/>
</dbReference>
<dbReference type="KEGG" id="ssl:SS1G_07922"/>
<evidence type="ECO:0000256" key="2">
    <source>
        <dbReference type="SAM" id="MobiDB-lite"/>
    </source>
</evidence>
<evidence type="ECO:0000256" key="1">
    <source>
        <dbReference type="PROSITE-ProRule" id="PRU10141"/>
    </source>
</evidence>
<evidence type="ECO:0000259" key="3">
    <source>
        <dbReference type="PROSITE" id="PS50011"/>
    </source>
</evidence>